<evidence type="ECO:0000313" key="2">
    <source>
        <dbReference type="Proteomes" id="UP001517247"/>
    </source>
</evidence>
<sequence>MGFQRNRDENTLSLSFDISSFKDANPLKTIVSRVIYEGFGSHHIENSSIIVIIA</sequence>
<evidence type="ECO:0000313" key="1">
    <source>
        <dbReference type="EMBL" id="MFN0255075.1"/>
    </source>
</evidence>
<keyword evidence="2" id="KW-1185">Reference proteome</keyword>
<dbReference type="EMBL" id="SSHJ02000005">
    <property type="protein sequence ID" value="MFN0255075.1"/>
    <property type="molecule type" value="Genomic_DNA"/>
</dbReference>
<comment type="caution">
    <text evidence="1">The sequence shown here is derived from an EMBL/GenBank/DDBJ whole genome shotgun (WGS) entry which is preliminary data.</text>
</comment>
<reference evidence="1 2" key="1">
    <citation type="submission" date="2024-12" db="EMBL/GenBank/DDBJ databases">
        <authorList>
            <person name="Hu S."/>
        </authorList>
    </citation>
    <scope>NUCLEOTIDE SEQUENCE [LARGE SCALE GENOMIC DNA]</scope>
    <source>
        <strain evidence="1 2">THG-T11</strain>
    </source>
</reference>
<organism evidence="1 2">
    <name type="scientific">Pedobacter ureilyticus</name>
    <dbReference type="NCBI Taxonomy" id="1393051"/>
    <lineage>
        <taxon>Bacteria</taxon>
        <taxon>Pseudomonadati</taxon>
        <taxon>Bacteroidota</taxon>
        <taxon>Sphingobacteriia</taxon>
        <taxon>Sphingobacteriales</taxon>
        <taxon>Sphingobacteriaceae</taxon>
        <taxon>Pedobacter</taxon>
    </lineage>
</organism>
<name>A0ABW9J4M0_9SPHI</name>
<dbReference type="Proteomes" id="UP001517247">
    <property type="component" value="Unassembled WGS sequence"/>
</dbReference>
<protein>
    <submittedName>
        <fullName evidence="1">Uncharacterized protein</fullName>
    </submittedName>
</protein>
<accession>A0ABW9J4M0</accession>
<proteinExistence type="predicted"/>
<dbReference type="RefSeq" id="WP_170311299.1">
    <property type="nucleotide sequence ID" value="NZ_SSHJ02000005.1"/>
</dbReference>
<gene>
    <name evidence="1" type="ORF">E6A44_005795</name>
</gene>